<keyword evidence="2" id="KW-1185">Reference proteome</keyword>
<dbReference type="EMBL" id="BPLR01005778">
    <property type="protein sequence ID" value="GIY04962.1"/>
    <property type="molecule type" value="Genomic_DNA"/>
</dbReference>
<organism evidence="1 2">
    <name type="scientific">Caerostris extrusa</name>
    <name type="common">Bark spider</name>
    <name type="synonym">Caerostris bankana</name>
    <dbReference type="NCBI Taxonomy" id="172846"/>
    <lineage>
        <taxon>Eukaryota</taxon>
        <taxon>Metazoa</taxon>
        <taxon>Ecdysozoa</taxon>
        <taxon>Arthropoda</taxon>
        <taxon>Chelicerata</taxon>
        <taxon>Arachnida</taxon>
        <taxon>Araneae</taxon>
        <taxon>Araneomorphae</taxon>
        <taxon>Entelegynae</taxon>
        <taxon>Araneoidea</taxon>
        <taxon>Araneidae</taxon>
        <taxon>Caerostris</taxon>
    </lineage>
</organism>
<sequence>MTFHEARAARRRLVSGNKSRRGGLKMTLIIDRPKIVLHKYTYPRLCSSNSVLPRTTTPEAGQQQRAVVYTMLKQKKRRENLLEFSQPVCWAGWL</sequence>
<gene>
    <name evidence="1" type="ORF">CEXT_597291</name>
</gene>
<evidence type="ECO:0000313" key="2">
    <source>
        <dbReference type="Proteomes" id="UP001054945"/>
    </source>
</evidence>
<accession>A0AAV4Q9E2</accession>
<reference evidence="1 2" key="1">
    <citation type="submission" date="2021-06" db="EMBL/GenBank/DDBJ databases">
        <title>Caerostris extrusa draft genome.</title>
        <authorList>
            <person name="Kono N."/>
            <person name="Arakawa K."/>
        </authorList>
    </citation>
    <scope>NUCLEOTIDE SEQUENCE [LARGE SCALE GENOMIC DNA]</scope>
</reference>
<evidence type="ECO:0000313" key="1">
    <source>
        <dbReference type="EMBL" id="GIY04962.1"/>
    </source>
</evidence>
<dbReference type="Proteomes" id="UP001054945">
    <property type="component" value="Unassembled WGS sequence"/>
</dbReference>
<comment type="caution">
    <text evidence="1">The sequence shown here is derived from an EMBL/GenBank/DDBJ whole genome shotgun (WGS) entry which is preliminary data.</text>
</comment>
<name>A0AAV4Q9E2_CAEEX</name>
<proteinExistence type="predicted"/>
<dbReference type="AlphaFoldDB" id="A0AAV4Q9E2"/>
<protein>
    <submittedName>
        <fullName evidence="1">Uncharacterized protein</fullName>
    </submittedName>
</protein>